<feature type="region of interest" description="Disordered" evidence="5">
    <location>
        <begin position="129"/>
        <end position="181"/>
    </location>
</feature>
<dbReference type="AlphaFoldDB" id="F2U2L2"/>
<feature type="region of interest" description="Disordered" evidence="5">
    <location>
        <begin position="256"/>
        <end position="295"/>
    </location>
</feature>
<protein>
    <recommendedName>
        <fullName evidence="6">ENTH domain-containing protein</fullName>
    </recommendedName>
</protein>
<dbReference type="eggNOG" id="ENOG502QV38">
    <property type="taxonomic scope" value="Eukaryota"/>
</dbReference>
<dbReference type="SUPFAM" id="SSF48464">
    <property type="entry name" value="ENTH/VHS domain"/>
    <property type="match status" value="1"/>
</dbReference>
<dbReference type="PANTHER" id="PTHR21514">
    <property type="entry name" value="AP-4 COMPLEX ACCESSORY SUBUNIT TEPSIN"/>
    <property type="match status" value="1"/>
</dbReference>
<evidence type="ECO:0000313" key="7">
    <source>
        <dbReference type="EMBL" id="EGD81367.1"/>
    </source>
</evidence>
<feature type="compositionally biased region" description="Low complexity" evidence="5">
    <location>
        <begin position="256"/>
        <end position="265"/>
    </location>
</feature>
<dbReference type="STRING" id="946362.F2U2L2"/>
<feature type="compositionally biased region" description="Polar residues" evidence="5">
    <location>
        <begin position="575"/>
        <end position="593"/>
    </location>
</feature>
<feature type="compositionally biased region" description="Low complexity" evidence="5">
    <location>
        <begin position="511"/>
        <end position="522"/>
    </location>
</feature>
<feature type="compositionally biased region" description="Low complexity" evidence="5">
    <location>
        <begin position="448"/>
        <end position="472"/>
    </location>
</feature>
<feature type="compositionally biased region" description="Polar residues" evidence="5">
    <location>
        <begin position="555"/>
        <end position="564"/>
    </location>
</feature>
<dbReference type="KEGG" id="sre:PTSG_02086"/>
<dbReference type="InterPro" id="IPR008942">
    <property type="entry name" value="ENTH_VHS"/>
</dbReference>
<keyword evidence="3" id="KW-0333">Golgi apparatus</keyword>
<dbReference type="InterPro" id="IPR013809">
    <property type="entry name" value="ENTH"/>
</dbReference>
<evidence type="ECO:0000256" key="4">
    <source>
        <dbReference type="ARBA" id="ARBA00023329"/>
    </source>
</evidence>
<feature type="domain" description="ENTH" evidence="6">
    <location>
        <begin position="5"/>
        <end position="138"/>
    </location>
</feature>
<feature type="compositionally biased region" description="Low complexity" evidence="5">
    <location>
        <begin position="629"/>
        <end position="651"/>
    </location>
</feature>
<feature type="region of interest" description="Disordered" evidence="5">
    <location>
        <begin position="689"/>
        <end position="715"/>
    </location>
</feature>
<dbReference type="PROSITE" id="PS50942">
    <property type="entry name" value="ENTH"/>
    <property type="match status" value="1"/>
</dbReference>
<feature type="compositionally biased region" description="Low complexity" evidence="5">
    <location>
        <begin position="481"/>
        <end position="496"/>
    </location>
</feature>
<evidence type="ECO:0000256" key="2">
    <source>
        <dbReference type="ARBA" id="ARBA00004601"/>
    </source>
</evidence>
<accession>F2U2L2</accession>
<dbReference type="EMBL" id="GL832959">
    <property type="protein sequence ID" value="EGD81367.1"/>
    <property type="molecule type" value="Genomic_DNA"/>
</dbReference>
<dbReference type="Proteomes" id="UP000007799">
    <property type="component" value="Unassembled WGS sequence"/>
</dbReference>
<dbReference type="InParanoid" id="F2U2L2"/>
<feature type="compositionally biased region" description="Low complexity" evidence="5">
    <location>
        <begin position="601"/>
        <end position="619"/>
    </location>
</feature>
<organism evidence="7 8">
    <name type="scientific">Salpingoeca rosetta (strain ATCC 50818 / BSB-021)</name>
    <dbReference type="NCBI Taxonomy" id="946362"/>
    <lineage>
        <taxon>Eukaryota</taxon>
        <taxon>Choanoflagellata</taxon>
        <taxon>Craspedida</taxon>
        <taxon>Salpingoecidae</taxon>
        <taxon>Salpingoeca</taxon>
    </lineage>
</organism>
<keyword evidence="8" id="KW-1185">Reference proteome</keyword>
<evidence type="ECO:0000256" key="3">
    <source>
        <dbReference type="ARBA" id="ARBA00023034"/>
    </source>
</evidence>
<evidence type="ECO:0000259" key="6">
    <source>
        <dbReference type="PROSITE" id="PS50942"/>
    </source>
</evidence>
<dbReference type="GO" id="GO:0031410">
    <property type="term" value="C:cytoplasmic vesicle"/>
    <property type="evidence" value="ECO:0007669"/>
    <property type="project" value="UniProtKB-SubCell"/>
</dbReference>
<dbReference type="OrthoDB" id="118154at2759"/>
<evidence type="ECO:0000313" key="8">
    <source>
        <dbReference type="Proteomes" id="UP000007799"/>
    </source>
</evidence>
<dbReference type="GO" id="GO:0032588">
    <property type="term" value="C:trans-Golgi network membrane"/>
    <property type="evidence" value="ECO:0007669"/>
    <property type="project" value="TreeGrafter"/>
</dbReference>
<dbReference type="PANTHER" id="PTHR21514:SF0">
    <property type="entry name" value="AP-4 COMPLEX ACCESSORY SUBUNIT TEPSIN"/>
    <property type="match status" value="1"/>
</dbReference>
<dbReference type="InterPro" id="IPR039273">
    <property type="entry name" value="TEPSIN"/>
</dbReference>
<evidence type="ECO:0000256" key="1">
    <source>
        <dbReference type="ARBA" id="ARBA00004541"/>
    </source>
</evidence>
<feature type="compositionally biased region" description="Polar residues" evidence="5">
    <location>
        <begin position="412"/>
        <end position="421"/>
    </location>
</feature>
<name>F2U2L2_SALR5</name>
<dbReference type="Gene3D" id="1.25.40.90">
    <property type="match status" value="1"/>
</dbReference>
<evidence type="ECO:0000256" key="5">
    <source>
        <dbReference type="SAM" id="MobiDB-lite"/>
    </source>
</evidence>
<dbReference type="GeneID" id="16077162"/>
<proteinExistence type="predicted"/>
<dbReference type="FunCoup" id="F2U2L2">
    <property type="interactions" value="464"/>
</dbReference>
<dbReference type="InterPro" id="IPR035802">
    <property type="entry name" value="ENTH/VHS_tepsin"/>
</dbReference>
<dbReference type="SMART" id="SM00273">
    <property type="entry name" value="ENTH"/>
    <property type="match status" value="1"/>
</dbReference>
<dbReference type="Pfam" id="PF01417">
    <property type="entry name" value="ENTH"/>
    <property type="match status" value="1"/>
</dbReference>
<comment type="subcellular location">
    <subcellularLocation>
        <location evidence="1">Cytoplasmic vesicle</location>
    </subcellularLocation>
    <subcellularLocation>
        <location evidence="2">Golgi apparatus</location>
        <location evidence="2">trans-Golgi network</location>
    </subcellularLocation>
</comment>
<dbReference type="OMA" id="PYRPTGF"/>
<sequence length="728" mass="78201">MDSIKRNFALRSQLMMLNRATSDKPDPTPGYMFTDIAKLTFESSQMSMDLMDYLLARVKKKSVYTKIKALKILKYLVEKGHEGFFKDLQRRSDDIRQAMEFKGAVDPLHGDTFNKQVREHASKLMEALFNPKSTGPRAPPDASKTSIAKDAFGSSGASFSKPPSRPASQAMSSTSSSTSNLGQYYYTETTSASGMKMWGMGSGPAKSESFVDKMKARVSQAKDRVVTALNDKNEEPAGYTPMHNNAHSEMARAFRTTGTPSTSSGRVGGLQRPGGSYRAPQEPATGPEHSSISTDPDYIDRVVQTITAPGGVKVAPPQQDLDAFVSKCRTLDGHQVADALLDRIDAAATDRETLRILHVVKALAGSDIIGIEACLAPIRDPLEDYVAGDHAGIKKKAREIIRILDQKEQSYLSSSKAGATDQQQQSQQSKPAAAPTNLLDLDEPAPASGGLEELLGGQQRQQQSEQTTPTSLFSGMSLGGATTATTAAAPAVTTAPQQQSSGSLLDMGDDTTSTTTTTTTTGGSTGGSSLFSGMALATGDQQQQQQQAVGETVKQEVNGNQGSGSLLDLGDVFLGSNNAGNAPTPQQSHQPSAFASLLGNSTQQPQQQQTQQQQQPSQSGFDLSSLYSQQQTPQQQMPGMMMQPSMQQQMQMQQMMMMQQQQQQQQQQQRMQMPMQGGGMMMPAMMAAQPPTTAAAAQNGRTNTSTPPKTKKADAFDFVAQELAKSRK</sequence>
<dbReference type="CDD" id="cd03572">
    <property type="entry name" value="ENTH_like_Tepsin"/>
    <property type="match status" value="1"/>
</dbReference>
<reference evidence="7" key="1">
    <citation type="submission" date="2009-08" db="EMBL/GenBank/DDBJ databases">
        <title>Annotation of Salpingoeca rosetta.</title>
        <authorList>
            <consortium name="The Broad Institute Genome Sequencing Platform"/>
            <person name="Russ C."/>
            <person name="Cuomo C."/>
            <person name="Burger G."/>
            <person name="Gray M.W."/>
            <person name="Holland P.W.H."/>
            <person name="King N."/>
            <person name="Lang F.B.F."/>
            <person name="Roger A.J."/>
            <person name="Ruiz-Trillo I."/>
            <person name="Young S.K."/>
            <person name="Zeng Q."/>
            <person name="Gargeya S."/>
            <person name="Alvarado L."/>
            <person name="Berlin A."/>
            <person name="Chapman S.B."/>
            <person name="Chen Z."/>
            <person name="Freedman E."/>
            <person name="Gellesch M."/>
            <person name="Goldberg J."/>
            <person name="Griggs A."/>
            <person name="Gujja S."/>
            <person name="Heilman E."/>
            <person name="Heiman D."/>
            <person name="Howarth C."/>
            <person name="Mehta T."/>
            <person name="Neiman D."/>
            <person name="Pearson M."/>
            <person name="Roberts A."/>
            <person name="Saif S."/>
            <person name="Shea T."/>
            <person name="Shenoy N."/>
            <person name="Sisk P."/>
            <person name="Stolte C."/>
            <person name="Sykes S."/>
            <person name="White J."/>
            <person name="Yandava C."/>
            <person name="Haas B."/>
            <person name="Nusbaum C."/>
            <person name="Birren B."/>
        </authorList>
    </citation>
    <scope>NUCLEOTIDE SEQUENCE</scope>
    <source>
        <strain evidence="7">ATCC 50818</strain>
    </source>
</reference>
<feature type="compositionally biased region" description="Polar residues" evidence="5">
    <location>
        <begin position="699"/>
        <end position="708"/>
    </location>
</feature>
<feature type="compositionally biased region" description="Low complexity" evidence="5">
    <location>
        <begin position="689"/>
        <end position="698"/>
    </location>
</feature>
<feature type="region of interest" description="Disordered" evidence="5">
    <location>
        <begin position="412"/>
        <end position="651"/>
    </location>
</feature>
<keyword evidence="4" id="KW-0968">Cytoplasmic vesicle</keyword>
<gene>
    <name evidence="7" type="ORF">PTSG_02086</name>
</gene>
<dbReference type="RefSeq" id="XP_004996571.1">
    <property type="nucleotide sequence ID" value="XM_004996514.1"/>
</dbReference>